<dbReference type="Pfam" id="PF02659">
    <property type="entry name" value="Mntp"/>
    <property type="match status" value="2"/>
</dbReference>
<evidence type="ECO:0000256" key="1">
    <source>
        <dbReference type="ARBA" id="ARBA00022475"/>
    </source>
</evidence>
<accession>A0ABV3Q0V3</accession>
<evidence type="ECO:0000313" key="6">
    <source>
        <dbReference type="EMBL" id="MEW9500957.1"/>
    </source>
</evidence>
<sequence length="212" mass="22836">MSASLSLVLLALALSLDTFCAGLTYGLRKMTIPLKWVFLMSTFAAGILLLSMLVGQSLESFLSPTTAEHIGGTILIALGTYILYQFFRPEKEDEVPNEEKILLNFEIKSIGFVINILKRPLAADFGRSGTITGFEAIILGIALSLDGLGAGIAAAFLGYPPLLLSAAVLILSLSFTTGGVKIGNMFNHIKWIQHVSFIPGILLILLGLTRFF</sequence>
<keyword evidence="7" id="KW-1185">Reference proteome</keyword>
<evidence type="ECO:0000256" key="5">
    <source>
        <dbReference type="SAM" id="Phobius"/>
    </source>
</evidence>
<dbReference type="RefSeq" id="WP_367778302.1">
    <property type="nucleotide sequence ID" value="NZ_JBFMIA010000002.1"/>
</dbReference>
<feature type="transmembrane region" description="Helical" evidence="5">
    <location>
        <begin position="162"/>
        <end position="180"/>
    </location>
</feature>
<keyword evidence="3 5" id="KW-1133">Transmembrane helix</keyword>
<proteinExistence type="predicted"/>
<keyword evidence="1" id="KW-1003">Cell membrane</keyword>
<comment type="caution">
    <text evidence="6">The sequence shown here is derived from an EMBL/GenBank/DDBJ whole genome shotgun (WGS) entry which is preliminary data.</text>
</comment>
<dbReference type="InterPro" id="IPR014205">
    <property type="entry name" value="Spore_YtaF"/>
</dbReference>
<dbReference type="Proteomes" id="UP001556040">
    <property type="component" value="Unassembled WGS sequence"/>
</dbReference>
<gene>
    <name evidence="6" type="primary">ytaF</name>
    <name evidence="6" type="ORF">AB1471_03965</name>
</gene>
<evidence type="ECO:0000256" key="3">
    <source>
        <dbReference type="ARBA" id="ARBA00022989"/>
    </source>
</evidence>
<feature type="transmembrane region" description="Helical" evidence="5">
    <location>
        <begin position="36"/>
        <end position="55"/>
    </location>
</feature>
<evidence type="ECO:0000256" key="4">
    <source>
        <dbReference type="ARBA" id="ARBA00023136"/>
    </source>
</evidence>
<protein>
    <submittedName>
        <fullName evidence="6">Sporulation membrane protein YtaF</fullName>
    </submittedName>
</protein>
<keyword evidence="4 5" id="KW-0472">Membrane</keyword>
<feature type="transmembrane region" description="Helical" evidence="5">
    <location>
        <begin position="192"/>
        <end position="211"/>
    </location>
</feature>
<dbReference type="InterPro" id="IPR003810">
    <property type="entry name" value="Mntp/YtaF"/>
</dbReference>
<name>A0ABV3Q0V3_9BACL</name>
<dbReference type="NCBIfam" id="TIGR02840">
    <property type="entry name" value="spore_YtaF"/>
    <property type="match status" value="1"/>
</dbReference>
<organism evidence="6 7">
    <name type="scientific">Jeotgalibacillus marinus</name>
    <dbReference type="NCBI Taxonomy" id="86667"/>
    <lineage>
        <taxon>Bacteria</taxon>
        <taxon>Bacillati</taxon>
        <taxon>Bacillota</taxon>
        <taxon>Bacilli</taxon>
        <taxon>Bacillales</taxon>
        <taxon>Caryophanaceae</taxon>
        <taxon>Jeotgalibacillus</taxon>
    </lineage>
</organism>
<feature type="transmembrane region" description="Helical" evidence="5">
    <location>
        <begin position="67"/>
        <end position="86"/>
    </location>
</feature>
<evidence type="ECO:0000256" key="2">
    <source>
        <dbReference type="ARBA" id="ARBA00022692"/>
    </source>
</evidence>
<reference evidence="6 7" key="1">
    <citation type="journal article" date="1979" name="Int. J. Syst. Evol. Microbiol.">
        <title>Bacillus globisporus subsp. marinus subsp. nov.</title>
        <authorList>
            <person name="Liu H."/>
        </authorList>
    </citation>
    <scope>NUCLEOTIDE SEQUENCE [LARGE SCALE GENOMIC DNA]</scope>
    <source>
        <strain evidence="6 7">DSM 1297</strain>
    </source>
</reference>
<dbReference type="PANTHER" id="PTHR35529">
    <property type="entry name" value="MANGANESE EFFLUX PUMP MNTP-RELATED"/>
    <property type="match status" value="1"/>
</dbReference>
<dbReference type="PANTHER" id="PTHR35529:SF2">
    <property type="entry name" value="SPORULATION PROTEIN YTAF-RELATED"/>
    <property type="match status" value="1"/>
</dbReference>
<evidence type="ECO:0000313" key="7">
    <source>
        <dbReference type="Proteomes" id="UP001556040"/>
    </source>
</evidence>
<dbReference type="EMBL" id="JBFMIA010000002">
    <property type="protein sequence ID" value="MEW9500957.1"/>
    <property type="molecule type" value="Genomic_DNA"/>
</dbReference>
<feature type="transmembrane region" description="Helical" evidence="5">
    <location>
        <begin position="137"/>
        <end position="156"/>
    </location>
</feature>
<keyword evidence="2 5" id="KW-0812">Transmembrane</keyword>